<gene>
    <name evidence="7" type="ORF">H8F01_08430</name>
</gene>
<dbReference type="GO" id="GO:0008320">
    <property type="term" value="F:protein transmembrane transporter activity"/>
    <property type="evidence" value="ECO:0007669"/>
    <property type="project" value="TreeGrafter"/>
</dbReference>
<evidence type="ECO:0000256" key="4">
    <source>
        <dbReference type="SAM" id="SignalP"/>
    </source>
</evidence>
<evidence type="ECO:0000313" key="7">
    <source>
        <dbReference type="EMBL" id="QNK03122.1"/>
    </source>
</evidence>
<name>A0A7G8Q8L4_9GAMM</name>
<keyword evidence="4" id="KW-0732">Signal</keyword>
<dbReference type="RefSeq" id="WP_187058558.1">
    <property type="nucleotide sequence ID" value="NZ_CP060412.1"/>
</dbReference>
<dbReference type="EMBL" id="CP060412">
    <property type="protein sequence ID" value="QNK03122.1"/>
    <property type="molecule type" value="Genomic_DNA"/>
</dbReference>
<evidence type="ECO:0000259" key="5">
    <source>
        <dbReference type="Pfam" id="PF03865"/>
    </source>
</evidence>
<dbReference type="InterPro" id="IPR051544">
    <property type="entry name" value="TPS_OM_transporter"/>
</dbReference>
<reference evidence="7 8" key="1">
    <citation type="submission" date="2020-08" db="EMBL/GenBank/DDBJ databases">
        <title>Dyella sp. G9 isolated from forest soil.</title>
        <authorList>
            <person name="Fu J."/>
            <person name="Qiu L."/>
        </authorList>
    </citation>
    <scope>NUCLEOTIDE SEQUENCE [LARGE SCALE GENOMIC DNA]</scope>
    <source>
        <strain evidence="7 8">G9</strain>
    </source>
</reference>
<feature type="chain" id="PRO_5028945436" evidence="4">
    <location>
        <begin position="31"/>
        <end position="568"/>
    </location>
</feature>
<accession>A0A7G8Q8L4</accession>
<keyword evidence="8" id="KW-1185">Reference proteome</keyword>
<dbReference type="KEGG" id="dtl:H8F01_08430"/>
<feature type="domain" description="Polypeptide-transport-associated ShlB-type" evidence="6">
    <location>
        <begin position="78"/>
        <end position="154"/>
    </location>
</feature>
<dbReference type="GO" id="GO:0098046">
    <property type="term" value="C:type V protein secretion system complex"/>
    <property type="evidence" value="ECO:0007669"/>
    <property type="project" value="TreeGrafter"/>
</dbReference>
<keyword evidence="2" id="KW-0812">Transmembrane</keyword>
<sequence length="568" mass="60271">MFICRIPTGRHRSGYLYASVLLALSGHARADEFTTSGSLLRQNPELTQPVAPQNRAASADDPFQAPAPAVAATQELAFPIKDIQIEGELSPAERAQTEALVAPLRGTEVTLSQLKALRGVISLALYRLSGNPVSVSLPPQEVADGVVRFTLLRGRIERVRIDNASPISDSLLDRIFARHSRSLPDIEQGMALVRKLPGVGAVHASLSEGEEEGGSLVTVHVVRGAGMDALVMADNAGSQNSGVQRIGVQAGINNVFGHGDRLELLAIGTPTFLQPRDQQGGETRVGRLSYDSAVGGNGLRVGAAYSEVGYRLGGIFDGLGKGHARVTSVYASRPLLRKPGADMDLSLSVEHKQLDDLRFGDLLESRREGDVVSARVSGDASRALSKLNMALNYNLGVGAGRMDADDIDRSMGYTAKETHAQDFAKLEASGGASKWLGARLVATAQLQGQWASRALDGSERMSLGGPGAVRAYNQNAPSVDSGGVASLGMSYLPRGLPGFSMEAFYDVGKGQLRAKGEATATRMELQGAGVGLGWQRRGFSARLSYAVPTGRREPGSSPQTWFTLRQSF</sequence>
<dbReference type="InterPro" id="IPR013686">
    <property type="entry name" value="Polypept-transport_assoc_ShlB"/>
</dbReference>
<dbReference type="InterPro" id="IPR005565">
    <property type="entry name" value="Hemolysn_activator_HlyB_C"/>
</dbReference>
<evidence type="ECO:0000256" key="2">
    <source>
        <dbReference type="ARBA" id="ARBA00022692"/>
    </source>
</evidence>
<dbReference type="Gene3D" id="2.40.160.50">
    <property type="entry name" value="membrane protein fhac: a member of the omp85/tpsb transporter family"/>
    <property type="match status" value="1"/>
</dbReference>
<dbReference type="Proteomes" id="UP000515873">
    <property type="component" value="Chromosome"/>
</dbReference>
<proteinExistence type="predicted"/>
<keyword evidence="3" id="KW-0998">Cell outer membrane</keyword>
<evidence type="ECO:0000313" key="8">
    <source>
        <dbReference type="Proteomes" id="UP000515873"/>
    </source>
</evidence>
<dbReference type="GO" id="GO:0046819">
    <property type="term" value="P:protein secretion by the type V secretion system"/>
    <property type="evidence" value="ECO:0007669"/>
    <property type="project" value="TreeGrafter"/>
</dbReference>
<dbReference type="Pfam" id="PF03865">
    <property type="entry name" value="ShlB"/>
    <property type="match status" value="1"/>
</dbReference>
<feature type="signal peptide" evidence="4">
    <location>
        <begin position="1"/>
        <end position="30"/>
    </location>
</feature>
<evidence type="ECO:0000256" key="1">
    <source>
        <dbReference type="ARBA" id="ARBA00022452"/>
    </source>
</evidence>
<keyword evidence="1" id="KW-1134">Transmembrane beta strand</keyword>
<dbReference type="AlphaFoldDB" id="A0A7G8Q8L4"/>
<feature type="domain" description="Haemolysin activator HlyB C-terminal" evidence="5">
    <location>
        <begin position="213"/>
        <end position="532"/>
    </location>
</feature>
<dbReference type="Pfam" id="PF08479">
    <property type="entry name" value="POTRA_2"/>
    <property type="match status" value="1"/>
</dbReference>
<dbReference type="Gene3D" id="3.10.20.310">
    <property type="entry name" value="membrane protein fhac"/>
    <property type="match status" value="1"/>
</dbReference>
<organism evidence="7 8">
    <name type="scientific">Dyella telluris</name>
    <dbReference type="NCBI Taxonomy" id="2763498"/>
    <lineage>
        <taxon>Bacteria</taxon>
        <taxon>Pseudomonadati</taxon>
        <taxon>Pseudomonadota</taxon>
        <taxon>Gammaproteobacteria</taxon>
        <taxon>Lysobacterales</taxon>
        <taxon>Rhodanobacteraceae</taxon>
        <taxon>Dyella</taxon>
    </lineage>
</organism>
<evidence type="ECO:0000256" key="3">
    <source>
        <dbReference type="ARBA" id="ARBA00023237"/>
    </source>
</evidence>
<dbReference type="PANTHER" id="PTHR34597:SF1">
    <property type="entry name" value="HEME_HEMOPEXIN TRANSPORTER PROTEIN HUXB"/>
    <property type="match status" value="1"/>
</dbReference>
<protein>
    <submittedName>
        <fullName evidence="7">ShlB/FhaC/HecB family hemolysin secretion/activation protein</fullName>
    </submittedName>
</protein>
<dbReference type="PANTHER" id="PTHR34597">
    <property type="entry name" value="SLR1661 PROTEIN"/>
    <property type="match status" value="1"/>
</dbReference>
<keyword evidence="1" id="KW-0472">Membrane</keyword>
<evidence type="ECO:0000259" key="6">
    <source>
        <dbReference type="Pfam" id="PF08479"/>
    </source>
</evidence>